<keyword evidence="6" id="KW-0106">Calcium</keyword>
<dbReference type="Gene3D" id="2.150.10.10">
    <property type="entry name" value="Serralysin-like metalloprotease, C-terminal"/>
    <property type="match status" value="1"/>
</dbReference>
<evidence type="ECO:0000256" key="6">
    <source>
        <dbReference type="ARBA" id="ARBA00022837"/>
    </source>
</evidence>
<evidence type="ECO:0000256" key="8">
    <source>
        <dbReference type="PROSITE-ProRule" id="PRU01240"/>
    </source>
</evidence>
<dbReference type="InterPro" id="IPR038255">
    <property type="entry name" value="PBS_linker_sf"/>
</dbReference>
<feature type="active site" description="Charge relay system" evidence="7 8">
    <location>
        <position position="261"/>
    </location>
</feature>
<dbReference type="Proteomes" id="UP000193623">
    <property type="component" value="Unassembled WGS sequence"/>
</dbReference>
<dbReference type="OrthoDB" id="9795675at2"/>
<evidence type="ECO:0000313" key="11">
    <source>
        <dbReference type="Proteomes" id="UP000193623"/>
    </source>
</evidence>
<dbReference type="GO" id="GO:0016485">
    <property type="term" value="P:protein processing"/>
    <property type="evidence" value="ECO:0007669"/>
    <property type="project" value="TreeGrafter"/>
</dbReference>
<evidence type="ECO:0000256" key="7">
    <source>
        <dbReference type="PIRSR" id="PIRSR615500-1"/>
    </source>
</evidence>
<keyword evidence="4 8" id="KW-0378">Hydrolase</keyword>
<dbReference type="Pfam" id="PF00353">
    <property type="entry name" value="HemolysinCabind"/>
    <property type="match status" value="2"/>
</dbReference>
<dbReference type="Gene3D" id="1.10.3130.20">
    <property type="entry name" value="Phycobilisome linker domain"/>
    <property type="match status" value="2"/>
</dbReference>
<dbReference type="Pfam" id="PF01483">
    <property type="entry name" value="P_proprotein"/>
    <property type="match status" value="1"/>
</dbReference>
<dbReference type="PRINTS" id="PR00723">
    <property type="entry name" value="SUBTILISIN"/>
</dbReference>
<dbReference type="InterPro" id="IPR022398">
    <property type="entry name" value="Peptidase_S8_His-AS"/>
</dbReference>
<dbReference type="AlphaFoldDB" id="A0A1Y5TE56"/>
<dbReference type="PROSITE" id="PS00137">
    <property type="entry name" value="SUBTILASE_HIS"/>
    <property type="match status" value="1"/>
</dbReference>
<sequence length="950" mass="101474">MSDPMTTNPLASNQWHLDLLGDIETIWADYTGEGVVVAVYDDGMDTDHEDLVDNYDESLELSFPDGDFNGSGDGHGTAVGGLIGAANNDIGGVGVAYDVTLVSVDFLNDAGSNSAYSSAVNGMANFDIINQSYGYTPNFNPALSFAESGTFGAFDYDLSYEAASTGRDGLGTIMVKAVGNDSNNPNAQAVGIFGNAQGDATNNWHFVIGVGALNPDGSVASYSNYGANLLVSAGAGSVTTDLAGGAGYDASDYTNTFGGTSAATPVTAGVIALMLEANPDLTLPEVQMILAISASMTGSDYGDSASGFEAGEWRTIGDGTWNGGGLTYNVSYGYGAVDVHAAVRMAEVWSLFSDGRTLETQLRETVSDTTNYVISDLSTTDIVLDVTDGVVIDHVYVTIDIQHTYISDLTIELIAPDGTAFELMSGDGGGAEIDYAWTFSVAGFRGIESEGTWTVRIMDDALGDTGVVNDVELEFIGAQERDNDVWHFTDDFLELAQVDAGRRLIGGEASESTEETINMVAVTGDVIVDLGIDGAIRVDREFWARQETDAIHNVLTGDGNDRINGRDSDEAIVSGRGNDLLFGGGGNDILLGEQGNDVIFGDENGGYGTEASGQVYRMYSAIFDRTPDTGGHQVWMNRLLTGELSIDEVAAEFIQSQEFINTYGSTTNSDFVLLLYQNVLGRDPDERGFNGWVNNLNNGMSRSEVVRRFSESQEHINSTAAGLETYENDSDASVYTGRLFRLYEGIFGRAPDEAGFEGWMNNFANGMTFAEVAGAFMASPEFQLLYSDTTDADFVELLYQNVLGRDPDEGGERGWLNNLANGMPRETVVEFFIESQEFINTTTADLIAFITAMGDDDAIIAGAGNNIVAGGRDADTFIFDIESQGTTTILDFELWDTIVVDLEITNDLDSALSQQGDDVVFSANGVEFILMDTDLDDIGEDQIISGVIDL</sequence>
<dbReference type="PANTHER" id="PTHR42884">
    <property type="entry name" value="PROPROTEIN CONVERTASE SUBTILISIN/KEXIN-RELATED"/>
    <property type="match status" value="1"/>
</dbReference>
<gene>
    <name evidence="10" type="primary">prcA</name>
    <name evidence="10" type="ORF">PSJ8397_03285</name>
</gene>
<evidence type="ECO:0000313" key="10">
    <source>
        <dbReference type="EMBL" id="SLN61985.1"/>
    </source>
</evidence>
<feature type="active site" description="Charge relay system" evidence="7 8">
    <location>
        <position position="75"/>
    </location>
</feature>
<dbReference type="GO" id="GO:0016020">
    <property type="term" value="C:membrane"/>
    <property type="evidence" value="ECO:0007669"/>
    <property type="project" value="TreeGrafter"/>
</dbReference>
<protein>
    <submittedName>
        <fullName evidence="10">Calcium-dependent protease</fullName>
        <ecNumber evidence="10">3.4.21.-</ecNumber>
    </submittedName>
</protein>
<reference evidence="10 11" key="1">
    <citation type="submission" date="2017-03" db="EMBL/GenBank/DDBJ databases">
        <authorList>
            <person name="Afonso C.L."/>
            <person name="Miller P.J."/>
            <person name="Scott M.A."/>
            <person name="Spackman E."/>
            <person name="Goraichik I."/>
            <person name="Dimitrov K.M."/>
            <person name="Suarez D.L."/>
            <person name="Swayne D.E."/>
        </authorList>
    </citation>
    <scope>NUCLEOTIDE SEQUENCE [LARGE SCALE GENOMIC DNA]</scope>
    <source>
        <strain evidence="10 11">CECT 8397</strain>
    </source>
</reference>
<dbReference type="InterPro" id="IPR011049">
    <property type="entry name" value="Serralysin-like_metalloprot_C"/>
</dbReference>
<dbReference type="Pfam" id="PF00082">
    <property type="entry name" value="Peptidase_S8"/>
    <property type="match status" value="1"/>
</dbReference>
<dbReference type="PRINTS" id="PR00313">
    <property type="entry name" value="CABNDNGRPT"/>
</dbReference>
<dbReference type="InterPro" id="IPR001343">
    <property type="entry name" value="Hemolysn_Ca-bd"/>
</dbReference>
<dbReference type="EMBL" id="FWFT01000007">
    <property type="protein sequence ID" value="SLN61985.1"/>
    <property type="molecule type" value="Genomic_DNA"/>
</dbReference>
<dbReference type="InterPro" id="IPR036852">
    <property type="entry name" value="Peptidase_S8/S53_dom_sf"/>
</dbReference>
<dbReference type="PROSITE" id="PS51892">
    <property type="entry name" value="SUBTILASE"/>
    <property type="match status" value="1"/>
</dbReference>
<dbReference type="SUPFAM" id="SSF49785">
    <property type="entry name" value="Galactose-binding domain-like"/>
    <property type="match status" value="1"/>
</dbReference>
<evidence type="ECO:0000256" key="1">
    <source>
        <dbReference type="ARBA" id="ARBA00005325"/>
    </source>
</evidence>
<dbReference type="PROSITE" id="PS00138">
    <property type="entry name" value="SUBTILASE_SER"/>
    <property type="match status" value="1"/>
</dbReference>
<feature type="active site" description="Charge relay system" evidence="7 8">
    <location>
        <position position="41"/>
    </location>
</feature>
<dbReference type="SUPFAM" id="SSF51120">
    <property type="entry name" value="beta-Roll"/>
    <property type="match status" value="1"/>
</dbReference>
<keyword evidence="2 8" id="KW-0645">Protease</keyword>
<dbReference type="GO" id="GO:0012505">
    <property type="term" value="C:endomembrane system"/>
    <property type="evidence" value="ECO:0007669"/>
    <property type="project" value="UniProtKB-ARBA"/>
</dbReference>
<organism evidence="10 11">
    <name type="scientific">Pseudooctadecabacter jejudonensis</name>
    <dbReference type="NCBI Taxonomy" id="1391910"/>
    <lineage>
        <taxon>Bacteria</taxon>
        <taxon>Pseudomonadati</taxon>
        <taxon>Pseudomonadota</taxon>
        <taxon>Alphaproteobacteria</taxon>
        <taxon>Rhodobacterales</taxon>
        <taxon>Paracoccaceae</taxon>
        <taxon>Pseudooctadecabacter</taxon>
    </lineage>
</organism>
<name>A0A1Y5TE56_9RHOB</name>
<feature type="domain" description="P/Homo B" evidence="9">
    <location>
        <begin position="356"/>
        <end position="481"/>
    </location>
</feature>
<dbReference type="SUPFAM" id="SSF52743">
    <property type="entry name" value="Subtilisin-like"/>
    <property type="match status" value="1"/>
</dbReference>
<keyword evidence="11" id="KW-1185">Reference proteome</keyword>
<dbReference type="CDD" id="cd04059">
    <property type="entry name" value="Peptidases_S8_Protein_convertases_Kexins_Furin-like"/>
    <property type="match status" value="1"/>
</dbReference>
<dbReference type="GO" id="GO:0005737">
    <property type="term" value="C:cytoplasm"/>
    <property type="evidence" value="ECO:0007669"/>
    <property type="project" value="UniProtKB-ARBA"/>
</dbReference>
<dbReference type="InterPro" id="IPR015500">
    <property type="entry name" value="Peptidase_S8_subtilisin-rel"/>
</dbReference>
<dbReference type="InterPro" id="IPR023828">
    <property type="entry name" value="Peptidase_S8_Ser-AS"/>
</dbReference>
<dbReference type="PROSITE" id="PS51829">
    <property type="entry name" value="P_HOMO_B"/>
    <property type="match status" value="1"/>
</dbReference>
<accession>A0A1Y5TE56</accession>
<dbReference type="PANTHER" id="PTHR42884:SF14">
    <property type="entry name" value="NEUROENDOCRINE CONVERTASE 1"/>
    <property type="match status" value="1"/>
</dbReference>
<evidence type="ECO:0000259" key="9">
    <source>
        <dbReference type="PROSITE" id="PS51829"/>
    </source>
</evidence>
<dbReference type="EC" id="3.4.21.-" evidence="10"/>
<evidence type="ECO:0000256" key="5">
    <source>
        <dbReference type="ARBA" id="ARBA00022825"/>
    </source>
</evidence>
<evidence type="ECO:0000256" key="4">
    <source>
        <dbReference type="ARBA" id="ARBA00022801"/>
    </source>
</evidence>
<dbReference type="GO" id="GO:0004252">
    <property type="term" value="F:serine-type endopeptidase activity"/>
    <property type="evidence" value="ECO:0007669"/>
    <property type="project" value="UniProtKB-UniRule"/>
</dbReference>
<evidence type="ECO:0000256" key="2">
    <source>
        <dbReference type="ARBA" id="ARBA00022670"/>
    </source>
</evidence>
<dbReference type="Pfam" id="PF13946">
    <property type="entry name" value="DUF4214"/>
    <property type="match status" value="2"/>
</dbReference>
<dbReference type="InterPro" id="IPR002884">
    <property type="entry name" value="P_dom"/>
</dbReference>
<dbReference type="GO" id="GO:0005509">
    <property type="term" value="F:calcium ion binding"/>
    <property type="evidence" value="ECO:0007669"/>
    <property type="project" value="InterPro"/>
</dbReference>
<dbReference type="InterPro" id="IPR000209">
    <property type="entry name" value="Peptidase_S8/S53_dom"/>
</dbReference>
<keyword evidence="5 8" id="KW-0720">Serine protease</keyword>
<dbReference type="InterPro" id="IPR008979">
    <property type="entry name" value="Galactose-bd-like_sf"/>
</dbReference>
<keyword evidence="3" id="KW-0732">Signal</keyword>
<dbReference type="Gene3D" id="2.60.120.260">
    <property type="entry name" value="Galactose-binding domain-like"/>
    <property type="match status" value="1"/>
</dbReference>
<dbReference type="RefSeq" id="WP_159453163.1">
    <property type="nucleotide sequence ID" value="NZ_FWFT01000007.1"/>
</dbReference>
<comment type="similarity">
    <text evidence="1">Belongs to the peptidase S8 family. Furin subfamily.</text>
</comment>
<dbReference type="InterPro" id="IPR025282">
    <property type="entry name" value="DUF4214"/>
</dbReference>
<dbReference type="InterPro" id="IPR034182">
    <property type="entry name" value="Kexin/furin"/>
</dbReference>
<proteinExistence type="inferred from homology"/>
<dbReference type="Gene3D" id="3.40.50.200">
    <property type="entry name" value="Peptidase S8/S53 domain"/>
    <property type="match status" value="1"/>
</dbReference>
<evidence type="ECO:0000256" key="3">
    <source>
        <dbReference type="ARBA" id="ARBA00022729"/>
    </source>
</evidence>